<dbReference type="Proteomes" id="UP000189933">
    <property type="component" value="Unassembled WGS sequence"/>
</dbReference>
<sequence length="44" mass="4984">MIPAPVAVARNINAAVEGVHNMLGDWKRPLEELQERLEEMRVSL</sequence>
<evidence type="ECO:0000313" key="2">
    <source>
        <dbReference type="Proteomes" id="UP000189933"/>
    </source>
</evidence>
<keyword evidence="2" id="KW-1185">Reference proteome</keyword>
<name>A0A1T4MCR8_9FIRM</name>
<accession>A0A1T4MCR8</accession>
<reference evidence="2" key="1">
    <citation type="submission" date="2017-02" db="EMBL/GenBank/DDBJ databases">
        <authorList>
            <person name="Varghese N."/>
            <person name="Submissions S."/>
        </authorList>
    </citation>
    <scope>NUCLEOTIDE SEQUENCE [LARGE SCALE GENOMIC DNA]</scope>
    <source>
        <strain evidence="2">DSM 16521</strain>
    </source>
</reference>
<dbReference type="EMBL" id="FUXM01000004">
    <property type="protein sequence ID" value="SJZ64753.1"/>
    <property type="molecule type" value="Genomic_DNA"/>
</dbReference>
<proteinExistence type="predicted"/>
<dbReference type="AlphaFoldDB" id="A0A1T4MCR8"/>
<gene>
    <name evidence="1" type="ORF">SAMN02745885_00505</name>
</gene>
<evidence type="ECO:0000313" key="1">
    <source>
        <dbReference type="EMBL" id="SJZ64753.1"/>
    </source>
</evidence>
<protein>
    <submittedName>
        <fullName evidence="1">Uncharacterized protein</fullName>
    </submittedName>
</protein>
<organism evidence="1 2">
    <name type="scientific">Carboxydocella sporoproducens DSM 16521</name>
    <dbReference type="NCBI Taxonomy" id="1121270"/>
    <lineage>
        <taxon>Bacteria</taxon>
        <taxon>Bacillati</taxon>
        <taxon>Bacillota</taxon>
        <taxon>Clostridia</taxon>
        <taxon>Eubacteriales</taxon>
        <taxon>Clostridiales Family XVI. Incertae Sedis</taxon>
        <taxon>Carboxydocella</taxon>
    </lineage>
</organism>